<keyword evidence="4" id="KW-0547">Nucleotide-binding</keyword>
<dbReference type="Gene3D" id="3.30.470.20">
    <property type="entry name" value="ATP-grasp fold, B domain"/>
    <property type="match status" value="2"/>
</dbReference>
<evidence type="ECO:0000256" key="5">
    <source>
        <dbReference type="ARBA" id="ARBA00022840"/>
    </source>
</evidence>
<dbReference type="GO" id="GO:0005930">
    <property type="term" value="C:axoneme"/>
    <property type="evidence" value="ECO:0007669"/>
    <property type="project" value="TreeGrafter"/>
</dbReference>
<dbReference type="PANTHER" id="PTHR45870">
    <property type="entry name" value="TUBULIN MONOGLYCYLASE TTLL3"/>
    <property type="match status" value="1"/>
</dbReference>
<gene>
    <name evidence="7" type="ORF">H0235_001777</name>
</gene>
<keyword evidence="2" id="KW-0963">Cytoplasm</keyword>
<evidence type="ECO:0000256" key="1">
    <source>
        <dbReference type="ARBA" id="ARBA00004496"/>
    </source>
</evidence>
<evidence type="ECO:0000313" key="7">
    <source>
        <dbReference type="EMBL" id="KAF7439386.1"/>
    </source>
</evidence>
<evidence type="ECO:0000256" key="2">
    <source>
        <dbReference type="ARBA" id="ARBA00022490"/>
    </source>
</evidence>
<evidence type="ECO:0008006" key="9">
    <source>
        <dbReference type="Google" id="ProtNLM"/>
    </source>
</evidence>
<dbReference type="EMBL" id="JACSDY010000001">
    <property type="protein sequence ID" value="KAF7439386.1"/>
    <property type="molecule type" value="Genomic_DNA"/>
</dbReference>
<dbReference type="GO" id="GO:0005524">
    <property type="term" value="F:ATP binding"/>
    <property type="evidence" value="ECO:0007669"/>
    <property type="project" value="UniProtKB-KW"/>
</dbReference>
<evidence type="ECO:0000256" key="4">
    <source>
        <dbReference type="ARBA" id="ARBA00022741"/>
    </source>
</evidence>
<dbReference type="PROSITE" id="PS51221">
    <property type="entry name" value="TTL"/>
    <property type="match status" value="2"/>
</dbReference>
<evidence type="ECO:0000256" key="3">
    <source>
        <dbReference type="ARBA" id="ARBA00022598"/>
    </source>
</evidence>
<sequence>MQWEQTECIYSRGDNVVSSDKDTWIENSKNDYDNIKNIDPKWQISLISENCMIKKHNQGWQICPKNMDENQEDVKIIVEEKKSAAICCNRDNIDDLLEEENKENESDHGSILLKECLRLLTTSDARINFILKILTKALNERKIFVISGIFPVIRRPLNKRGWIEKKAIRKMISLACVTNEGGLDQVEKLLRQPANFIWYTNKKAVAIRTDEKTLINKFAGCYFTSKIDMCNNLENVSWFYEAGVSNIQFPRCYNFYQTIQIEEFKHDFYITACTGILKWFLFLTSIAGPNSAWAPDGTIPINAILFALERCVEYLSVRIHEDIDRDDYKDAPATVWNQFLDWYGNIINHHAILKTNDKVDINELLTLTDNILREMSKCRPQSRVDGMRNIWILKPGDKSLGRGIVLKNSLNDILHKVNQAAKEGMQYVVQKYIERPLLVHKTKIDVRQWFLITSTQPLIVWMYKDILIRFASRNFTLDDFHESIHLCNTTVQYKYRKLPRTNLHLPNEFHWDLQNFKDYLRSRNEETAWEKIIRPSIKQNLIGALLASQDYMVNRKNSFQLYGADFVIMDDFSVWLIEINTNPRLHPPSSTVTAKLYPEVIEDTIKSIKIKNNDWISNSNCNDQDRLHSSLRHNGILRGQTTTITNKINSQQPTKRLPSVSEPGTSNKRNESKKSTISPKTDFLSQGFYKTKILQMKQRKQFDQQVLKSVIKPPNFVSPPTILTKTMDKVRKQIPTRTLLNLNQNNEEKKIDKHSILSKTTRNNYQIIASKDSSDCNEEIVHCFVPSKNISSQENSIIIKANTSDETEVNNKSIEPKLIEVNEIPFENLNIDHNNKETYFAVQRRVEEAVKNKKIFLIRGDIPYLENTLKKRGWIKKYESRKTRHVPYGSAAIIDSPSIGNIHLPDGSLNEDYIIFTVLKHVPPDFIWDCRNDFVEWTGHIKPETLLNRYEKSFIYTSKLGMAIILENVHWHTEDNIASVQYPRSYNVARDKTAFLDDYRQTAAVSLLKWFTHQIDQGVDIFNKGSSPISLKQIEFAIKRCENFIAMKNDEFLDVSESPISPTEWDKFIDDYVMAVHRGNGIIEENVQEYNKERSSLSILYDSAVEILKRVKENDPQYELNGMRNIWILKPSNYCCGVGIAMAHKLSYIIKRVQDCARDYFIVQKYIEKPLLVKDTKFDVRQWYLVTNSYPLTIWIYNSRPFSFDSYHEAIHICNTAVQNKYIIPKTSIRSQDWDCEKLNEYLKTIGYTGEPWYEQIYPKMCQAIIATMLAAQEHMDKRRYSFELYGADFVIMEDLSVWLIEINTNPRMHPPGTRITQRLYPNVLESLIKVIMDYPFDPNADTGDFVLAYKQVITEIQPNTGLCLTALGKAMLTKSKIVQQPNWQYL</sequence>
<keyword evidence="3" id="KW-0436">Ligase</keyword>
<dbReference type="GO" id="GO:0070736">
    <property type="term" value="F:protein-glycine ligase activity, initiating"/>
    <property type="evidence" value="ECO:0007669"/>
    <property type="project" value="TreeGrafter"/>
</dbReference>
<dbReference type="SUPFAM" id="SSF56059">
    <property type="entry name" value="Glutathione synthetase ATP-binding domain-like"/>
    <property type="match status" value="2"/>
</dbReference>
<protein>
    <recommendedName>
        <fullName evidence="9">Tubulin glycylase 3A</fullName>
    </recommendedName>
</protein>
<keyword evidence="8" id="KW-1185">Reference proteome</keyword>
<evidence type="ECO:0000313" key="8">
    <source>
        <dbReference type="Proteomes" id="UP000600918"/>
    </source>
</evidence>
<proteinExistence type="predicted"/>
<accession>A0A834UH32</accession>
<evidence type="ECO:0000256" key="6">
    <source>
        <dbReference type="SAM" id="MobiDB-lite"/>
    </source>
</evidence>
<dbReference type="Proteomes" id="UP000600918">
    <property type="component" value="Unassembled WGS sequence"/>
</dbReference>
<comment type="subcellular location">
    <subcellularLocation>
        <location evidence="1">Cytoplasm</location>
    </subcellularLocation>
</comment>
<dbReference type="PANTHER" id="PTHR45870:SF2">
    <property type="entry name" value="TUBULIN MONOGLYCYLASE TTLL3"/>
    <property type="match status" value="1"/>
</dbReference>
<dbReference type="Pfam" id="PF03133">
    <property type="entry name" value="TTL"/>
    <property type="match status" value="2"/>
</dbReference>
<comment type="caution">
    <text evidence="7">The sequence shown here is derived from an EMBL/GenBank/DDBJ whole genome shotgun (WGS) entry which is preliminary data.</text>
</comment>
<dbReference type="InterPro" id="IPR004344">
    <property type="entry name" value="TTL/TTLL_fam"/>
</dbReference>
<dbReference type="GO" id="GO:0003341">
    <property type="term" value="P:cilium movement"/>
    <property type="evidence" value="ECO:0007669"/>
    <property type="project" value="TreeGrafter"/>
</dbReference>
<reference evidence="7" key="1">
    <citation type="journal article" date="2020" name="G3 (Bethesda)">
        <title>High-Quality Assemblies for Three Invasive Social Wasps from the &lt;i&gt;Vespula&lt;/i&gt; Genus.</title>
        <authorList>
            <person name="Harrop T.W.R."/>
            <person name="Guhlin J."/>
            <person name="McLaughlin G.M."/>
            <person name="Permina E."/>
            <person name="Stockwell P."/>
            <person name="Gilligan J."/>
            <person name="Le Lec M.F."/>
            <person name="Gruber M.A.M."/>
            <person name="Quinn O."/>
            <person name="Lovegrove M."/>
            <person name="Duncan E.J."/>
            <person name="Remnant E.J."/>
            <person name="Van Eeckhoven J."/>
            <person name="Graham B."/>
            <person name="Knapp R.A."/>
            <person name="Langford K.W."/>
            <person name="Kronenberg Z."/>
            <person name="Press M.O."/>
            <person name="Eacker S.M."/>
            <person name="Wilson-Rankin E.E."/>
            <person name="Purcell J."/>
            <person name="Lester P.J."/>
            <person name="Dearden P.K."/>
        </authorList>
    </citation>
    <scope>NUCLEOTIDE SEQUENCE</scope>
    <source>
        <strain evidence="7">Volc-1</strain>
    </source>
</reference>
<name>A0A834UH32_VESPE</name>
<keyword evidence="5" id="KW-0067">ATP-binding</keyword>
<feature type="region of interest" description="Disordered" evidence="6">
    <location>
        <begin position="643"/>
        <end position="679"/>
    </location>
</feature>
<dbReference type="GO" id="GO:0015630">
    <property type="term" value="C:microtubule cytoskeleton"/>
    <property type="evidence" value="ECO:0007669"/>
    <property type="project" value="TreeGrafter"/>
</dbReference>
<dbReference type="GO" id="GO:0060271">
    <property type="term" value="P:cilium assembly"/>
    <property type="evidence" value="ECO:0007669"/>
    <property type="project" value="TreeGrafter"/>
</dbReference>
<feature type="compositionally biased region" description="Polar residues" evidence="6">
    <location>
        <begin position="643"/>
        <end position="654"/>
    </location>
</feature>
<organism evidence="7 8">
    <name type="scientific">Vespula pensylvanica</name>
    <name type="common">Western yellow jacket</name>
    <name type="synonym">Wasp</name>
    <dbReference type="NCBI Taxonomy" id="30213"/>
    <lineage>
        <taxon>Eukaryota</taxon>
        <taxon>Metazoa</taxon>
        <taxon>Ecdysozoa</taxon>
        <taxon>Arthropoda</taxon>
        <taxon>Hexapoda</taxon>
        <taxon>Insecta</taxon>
        <taxon>Pterygota</taxon>
        <taxon>Neoptera</taxon>
        <taxon>Endopterygota</taxon>
        <taxon>Hymenoptera</taxon>
        <taxon>Apocrita</taxon>
        <taxon>Aculeata</taxon>
        <taxon>Vespoidea</taxon>
        <taxon>Vespidae</taxon>
        <taxon>Vespinae</taxon>
        <taxon>Vespula</taxon>
    </lineage>
</organism>
<dbReference type="InterPro" id="IPR051437">
    <property type="entry name" value="TTLL_monoglycylase"/>
</dbReference>